<evidence type="ECO:0000256" key="5">
    <source>
        <dbReference type="ARBA" id="ARBA00053028"/>
    </source>
</evidence>
<evidence type="ECO:0000256" key="6">
    <source>
        <dbReference type="SAM" id="MobiDB-lite"/>
    </source>
</evidence>
<sequence>MDELARWAKRSIARGSRSFALASRLFDPATRRRAWLLYAWCRHCDDVIDGQEGGHGRVERGATVEARLAELAQRSQAALQNKIGDINAFGAFSAVAYETRMPATYPLTHIAGYAMDVHERRFRSIEDTLDYCHHVAGVVGEMMAIVMGVRPEDREMLLRAADLGIAFQLTNIARDVFDDAALGRCYLPEDWLADAGLPPGDHMRPEHRGALVGIVARLLDLADIYYASAREGARRLPRRASWAVLCAADIYAAIGSSVRAAGAGAWDHRQSTSVGRKLAFVMRTAFAPHVTAPLPPRPPLWKKGDTPDWMPPSLPSPPAA</sequence>
<dbReference type="GO" id="GO:0051996">
    <property type="term" value="F:squalene synthase [NAD(P)H] activity"/>
    <property type="evidence" value="ECO:0007669"/>
    <property type="project" value="InterPro"/>
</dbReference>
<evidence type="ECO:0000313" key="8">
    <source>
        <dbReference type="Proteomes" id="UP000566324"/>
    </source>
</evidence>
<dbReference type="InterPro" id="IPR019845">
    <property type="entry name" value="Squalene/phytoene_synthase_CS"/>
</dbReference>
<dbReference type="EMBL" id="JACHNZ010000045">
    <property type="protein sequence ID" value="MBB4633500.1"/>
    <property type="molecule type" value="Genomic_DNA"/>
</dbReference>
<dbReference type="GO" id="GO:0004311">
    <property type="term" value="F:geranylgeranyl diphosphate synthase activity"/>
    <property type="evidence" value="ECO:0007669"/>
    <property type="project" value="InterPro"/>
</dbReference>
<dbReference type="RefSeq" id="WP_184071160.1">
    <property type="nucleotide sequence ID" value="NZ_JACHNZ010000045.1"/>
</dbReference>
<evidence type="ECO:0000256" key="3">
    <source>
        <dbReference type="ARBA" id="ARBA00022679"/>
    </source>
</evidence>
<evidence type="ECO:0000256" key="1">
    <source>
        <dbReference type="ARBA" id="ARBA00004684"/>
    </source>
</evidence>
<keyword evidence="8" id="KW-1185">Reference proteome</keyword>
<keyword evidence="3 7" id="KW-0808">Transferase</keyword>
<dbReference type="SFLD" id="SFLDS00005">
    <property type="entry name" value="Isoprenoid_Synthase_Type_I"/>
    <property type="match status" value="1"/>
</dbReference>
<dbReference type="Gene3D" id="1.10.600.10">
    <property type="entry name" value="Farnesyl Diphosphate Synthase"/>
    <property type="match status" value="1"/>
</dbReference>
<comment type="cofactor">
    <cofactor evidence="5">
        <name>ATP</name>
        <dbReference type="ChEBI" id="CHEBI:30616"/>
    </cofactor>
</comment>
<dbReference type="InterPro" id="IPR044843">
    <property type="entry name" value="Trans_IPPS_bact-type"/>
</dbReference>
<dbReference type="PROSITE" id="PS01044">
    <property type="entry name" value="SQUALEN_PHYTOEN_SYN_1"/>
    <property type="match status" value="1"/>
</dbReference>
<dbReference type="InterPro" id="IPR002060">
    <property type="entry name" value="Squ/phyt_synthse"/>
</dbReference>
<comment type="caution">
    <text evidence="7">The sequence shown here is derived from an EMBL/GenBank/DDBJ whole genome shotgun (WGS) entry which is preliminary data.</text>
</comment>
<feature type="compositionally biased region" description="Pro residues" evidence="6">
    <location>
        <begin position="309"/>
        <end position="320"/>
    </location>
</feature>
<gene>
    <name evidence="7" type="ORF">GGQ98_003139</name>
</gene>
<dbReference type="PANTHER" id="PTHR31480">
    <property type="entry name" value="BIFUNCTIONAL LYCOPENE CYCLASE/PHYTOENE SYNTHASE"/>
    <property type="match status" value="1"/>
</dbReference>
<dbReference type="EC" id="2.5.1.32" evidence="7"/>
<dbReference type="SFLD" id="SFLDG01212">
    <property type="entry name" value="Phytoene_synthase_like"/>
    <property type="match status" value="1"/>
</dbReference>
<reference evidence="7 8" key="1">
    <citation type="submission" date="2020-08" db="EMBL/GenBank/DDBJ databases">
        <title>Genomic Encyclopedia of Type Strains, Phase IV (KMG-IV): sequencing the most valuable type-strain genomes for metagenomic binning, comparative biology and taxonomic classification.</title>
        <authorList>
            <person name="Goeker M."/>
        </authorList>
    </citation>
    <scope>NUCLEOTIDE SEQUENCE [LARGE SCALE GENOMIC DNA]</scope>
    <source>
        <strain evidence="7 8">DSM 17328</strain>
    </source>
</reference>
<dbReference type="PROSITE" id="PS01045">
    <property type="entry name" value="SQUALEN_PHYTOEN_SYN_2"/>
    <property type="match status" value="1"/>
</dbReference>
<accession>A0A7W7F7C0</accession>
<organism evidence="7 8">
    <name type="scientific">Sphingosinicella soli</name>
    <dbReference type="NCBI Taxonomy" id="333708"/>
    <lineage>
        <taxon>Bacteria</taxon>
        <taxon>Pseudomonadati</taxon>
        <taxon>Pseudomonadota</taxon>
        <taxon>Alphaproteobacteria</taxon>
        <taxon>Sphingomonadales</taxon>
        <taxon>Sphingosinicellaceae</taxon>
        <taxon>Sphingosinicella</taxon>
    </lineage>
</organism>
<keyword evidence="4" id="KW-0125">Carotenoid biosynthesis</keyword>
<dbReference type="FunFam" id="1.10.600.10:FF:000020">
    <property type="entry name" value="Phytoene synthase"/>
    <property type="match status" value="1"/>
</dbReference>
<feature type="region of interest" description="Disordered" evidence="6">
    <location>
        <begin position="294"/>
        <end position="320"/>
    </location>
</feature>
<dbReference type="SFLD" id="SFLDG01018">
    <property type="entry name" value="Squalene/Phytoene_Synthase_Lik"/>
    <property type="match status" value="1"/>
</dbReference>
<dbReference type="InterPro" id="IPR008949">
    <property type="entry name" value="Isoprenoid_synthase_dom_sf"/>
</dbReference>
<dbReference type="SUPFAM" id="SSF48576">
    <property type="entry name" value="Terpenoid synthases"/>
    <property type="match status" value="1"/>
</dbReference>
<comment type="pathway">
    <text evidence="1">Carotenoid biosynthesis; phytoene biosynthesis.</text>
</comment>
<comment type="similarity">
    <text evidence="2">Belongs to the phytoene/squalene synthase family.</text>
</comment>
<proteinExistence type="inferred from homology"/>
<evidence type="ECO:0000313" key="7">
    <source>
        <dbReference type="EMBL" id="MBB4633500.1"/>
    </source>
</evidence>
<evidence type="ECO:0000256" key="4">
    <source>
        <dbReference type="ARBA" id="ARBA00022746"/>
    </source>
</evidence>
<dbReference type="InterPro" id="IPR033904">
    <property type="entry name" value="Trans_IPPS_HH"/>
</dbReference>
<name>A0A7W7F7C0_9SPHN</name>
<dbReference type="CDD" id="cd00683">
    <property type="entry name" value="Trans_IPPS_HH"/>
    <property type="match status" value="1"/>
</dbReference>
<dbReference type="Pfam" id="PF00494">
    <property type="entry name" value="SQS_PSY"/>
    <property type="match status" value="1"/>
</dbReference>
<dbReference type="AlphaFoldDB" id="A0A7W7F7C0"/>
<dbReference type="GO" id="GO:0016117">
    <property type="term" value="P:carotenoid biosynthetic process"/>
    <property type="evidence" value="ECO:0007669"/>
    <property type="project" value="UniProtKB-KW"/>
</dbReference>
<protein>
    <submittedName>
        <fullName evidence="7">Phytoene synthase</fullName>
        <ecNumber evidence="7">2.5.1.32</ecNumber>
    </submittedName>
</protein>
<evidence type="ECO:0000256" key="2">
    <source>
        <dbReference type="ARBA" id="ARBA00006251"/>
    </source>
</evidence>
<dbReference type="Proteomes" id="UP000566324">
    <property type="component" value="Unassembled WGS sequence"/>
</dbReference>